<dbReference type="OrthoDB" id="203754at2759"/>
<evidence type="ECO:0000256" key="2">
    <source>
        <dbReference type="ARBA" id="ARBA00093452"/>
    </source>
</evidence>
<comment type="similarity">
    <text evidence="2">Belongs to the COMM domain-containing protein 5 family.</text>
</comment>
<sequence length="208" mass="23907">MLSQQLELLSESPLQWTSVSYVTPEIQKKEIRPFVLLALKELEGEPDSRTSSLQNANKFAAVRSIVRHVARLRSATKEPWSASDMQIFLEGLRLSPECAAELTAFLCTDKIYENIPKHVRVKPGIVNMQWKIDLSLSQSNIQLENATPQRSKEIMNRDTQVILIFNLTDGQMKTYRLSISKFHELRYIVASALKSMIILEKRKCMKRD</sequence>
<evidence type="ECO:0000259" key="3">
    <source>
        <dbReference type="PROSITE" id="PS51269"/>
    </source>
</evidence>
<name>A0A8B8I0Q3_VANTA</name>
<dbReference type="PANTHER" id="PTHR15666:SF1">
    <property type="entry name" value="COMM DOMAIN-CONTAINING PROTEIN 5"/>
    <property type="match status" value="1"/>
</dbReference>
<evidence type="ECO:0000256" key="1">
    <source>
        <dbReference type="ARBA" id="ARBA00016556"/>
    </source>
</evidence>
<dbReference type="AlphaFoldDB" id="A0A8B8I0Q3"/>
<feature type="domain" description="COMM" evidence="3">
    <location>
        <begin position="124"/>
        <end position="200"/>
    </location>
</feature>
<dbReference type="OMA" id="LEKRKCM"/>
<dbReference type="PROSITE" id="PS51269">
    <property type="entry name" value="COMM"/>
    <property type="match status" value="1"/>
</dbReference>
<organism evidence="4 5">
    <name type="scientific">Vanessa tameamea</name>
    <name type="common">Kamehameha butterfly</name>
    <dbReference type="NCBI Taxonomy" id="334116"/>
    <lineage>
        <taxon>Eukaryota</taxon>
        <taxon>Metazoa</taxon>
        <taxon>Ecdysozoa</taxon>
        <taxon>Arthropoda</taxon>
        <taxon>Hexapoda</taxon>
        <taxon>Insecta</taxon>
        <taxon>Pterygota</taxon>
        <taxon>Neoptera</taxon>
        <taxon>Endopterygota</taxon>
        <taxon>Lepidoptera</taxon>
        <taxon>Glossata</taxon>
        <taxon>Ditrysia</taxon>
        <taxon>Papilionoidea</taxon>
        <taxon>Nymphalidae</taxon>
        <taxon>Nymphalinae</taxon>
        <taxon>Vanessa</taxon>
    </lineage>
</organism>
<dbReference type="PANTHER" id="PTHR15666">
    <property type="entry name" value="COMM DOMAIN CONTAINING PROTEIN 5"/>
    <property type="match status" value="1"/>
</dbReference>
<accession>A0A8B8I0Q3</accession>
<gene>
    <name evidence="5" type="primary">LOC113396822</name>
</gene>
<dbReference type="InterPro" id="IPR037357">
    <property type="entry name" value="COMMD5"/>
</dbReference>
<reference evidence="5" key="1">
    <citation type="submission" date="2025-08" db="UniProtKB">
        <authorList>
            <consortium name="RefSeq"/>
        </authorList>
    </citation>
    <scope>IDENTIFICATION</scope>
    <source>
        <tissue evidence="5">Whole body</tissue>
    </source>
</reference>
<dbReference type="RefSeq" id="XP_026490664.2">
    <property type="nucleotide sequence ID" value="XM_026634879.2"/>
</dbReference>
<dbReference type="GeneID" id="113396822"/>
<dbReference type="InterPro" id="IPR017920">
    <property type="entry name" value="COMM"/>
</dbReference>
<keyword evidence="4" id="KW-1185">Reference proteome</keyword>
<evidence type="ECO:0000313" key="4">
    <source>
        <dbReference type="Proteomes" id="UP001652626"/>
    </source>
</evidence>
<protein>
    <recommendedName>
        <fullName evidence="1">COMM domain-containing protein 5</fullName>
    </recommendedName>
</protein>
<dbReference type="GO" id="GO:0005634">
    <property type="term" value="C:nucleus"/>
    <property type="evidence" value="ECO:0007669"/>
    <property type="project" value="TreeGrafter"/>
</dbReference>
<dbReference type="Proteomes" id="UP001652626">
    <property type="component" value="Chromosome 31"/>
</dbReference>
<proteinExistence type="inferred from homology"/>
<evidence type="ECO:0000313" key="5">
    <source>
        <dbReference type="RefSeq" id="XP_026490664.2"/>
    </source>
</evidence>